<evidence type="ECO:0000256" key="9">
    <source>
        <dbReference type="ARBA" id="ARBA00023316"/>
    </source>
</evidence>
<feature type="transmembrane region" description="Helical" evidence="10">
    <location>
        <begin position="68"/>
        <end position="87"/>
    </location>
</feature>
<evidence type="ECO:0000256" key="1">
    <source>
        <dbReference type="ARBA" id="ARBA00022475"/>
    </source>
</evidence>
<dbReference type="Gene3D" id="3.40.50.2000">
    <property type="entry name" value="Glycogen Phosphorylase B"/>
    <property type="match status" value="2"/>
</dbReference>
<proteinExistence type="inferred from homology"/>
<keyword evidence="5" id="KW-0133">Cell shape</keyword>
<evidence type="ECO:0000256" key="8">
    <source>
        <dbReference type="ARBA" id="ARBA00023306"/>
    </source>
</evidence>
<dbReference type="GO" id="GO:0071555">
    <property type="term" value="P:cell wall organization"/>
    <property type="evidence" value="ECO:0007669"/>
    <property type="project" value="UniProtKB-KW"/>
</dbReference>
<keyword evidence="7 10" id="KW-0472">Membrane</keyword>
<evidence type="ECO:0000256" key="6">
    <source>
        <dbReference type="ARBA" id="ARBA00022984"/>
    </source>
</evidence>
<evidence type="ECO:0000256" key="5">
    <source>
        <dbReference type="ARBA" id="ARBA00022960"/>
    </source>
</evidence>
<dbReference type="GO" id="GO:0051301">
    <property type="term" value="P:cell division"/>
    <property type="evidence" value="ECO:0007669"/>
    <property type="project" value="UniProtKB-KW"/>
</dbReference>
<dbReference type="PANTHER" id="PTHR21015:SF22">
    <property type="entry name" value="GLYCOSYLTRANSFERASE"/>
    <property type="match status" value="1"/>
</dbReference>
<organism evidence="13">
    <name type="scientific">hydrothermal vent metagenome</name>
    <dbReference type="NCBI Taxonomy" id="652676"/>
    <lineage>
        <taxon>unclassified sequences</taxon>
        <taxon>metagenomes</taxon>
        <taxon>ecological metagenomes</taxon>
    </lineage>
</organism>
<evidence type="ECO:0000256" key="10">
    <source>
        <dbReference type="SAM" id="Phobius"/>
    </source>
</evidence>
<accession>A0A1W1CQ50</accession>
<keyword evidence="6" id="KW-0573">Peptidoglycan synthesis</keyword>
<dbReference type="GO" id="GO:0050511">
    <property type="term" value="F:undecaprenyldiphospho-muramoylpentapeptide beta-N-acetylglucosaminyltransferase activity"/>
    <property type="evidence" value="ECO:0007669"/>
    <property type="project" value="InterPro"/>
</dbReference>
<dbReference type="InterPro" id="IPR004276">
    <property type="entry name" value="GlycoTrans_28_N"/>
</dbReference>
<dbReference type="EC" id="2.4.1.227" evidence="13"/>
<evidence type="ECO:0000256" key="4">
    <source>
        <dbReference type="ARBA" id="ARBA00022679"/>
    </source>
</evidence>
<evidence type="ECO:0000256" key="3">
    <source>
        <dbReference type="ARBA" id="ARBA00022676"/>
    </source>
</evidence>
<protein>
    <submittedName>
        <fullName evidence="13">UDP-N-acetylglucosamine--N-acetylmuramyl-(Pentapeptide) pyrophosphoryl-undecaprenol N-acetylglucosamine transferase</fullName>
        <ecNumber evidence="13">2.4.1.227</ecNumber>
    </submittedName>
</protein>
<keyword evidence="9" id="KW-0961">Cell wall biogenesis/degradation</keyword>
<keyword evidence="8" id="KW-0131">Cell cycle</keyword>
<feature type="domain" description="Glycosyltransferase family 28 N-terminal" evidence="11">
    <location>
        <begin position="4"/>
        <end position="135"/>
    </location>
</feature>
<dbReference type="SUPFAM" id="SSF53756">
    <property type="entry name" value="UDP-Glycosyltransferase/glycogen phosphorylase"/>
    <property type="match status" value="1"/>
</dbReference>
<evidence type="ECO:0000259" key="11">
    <source>
        <dbReference type="Pfam" id="PF03033"/>
    </source>
</evidence>
<dbReference type="AlphaFoldDB" id="A0A1W1CQ50"/>
<dbReference type="GO" id="GO:0005975">
    <property type="term" value="P:carbohydrate metabolic process"/>
    <property type="evidence" value="ECO:0007669"/>
    <property type="project" value="InterPro"/>
</dbReference>
<keyword evidence="2" id="KW-0132">Cell division</keyword>
<keyword evidence="3 13" id="KW-0328">Glycosyltransferase</keyword>
<dbReference type="EMBL" id="FPHJ01000059">
    <property type="protein sequence ID" value="SFV68018.1"/>
    <property type="molecule type" value="Genomic_DNA"/>
</dbReference>
<keyword evidence="10" id="KW-0812">Transmembrane</keyword>
<dbReference type="PANTHER" id="PTHR21015">
    <property type="entry name" value="UDP-N-ACETYLGLUCOSAMINE--N-ACETYLMURAMYL-(PENTAPEPTIDE) PYROPHOSPHORYL-UNDECAPRENOL N-ACETYLGLUCOSAMINE TRANSFERASE 1"/>
    <property type="match status" value="1"/>
</dbReference>
<gene>
    <name evidence="13" type="ORF">MNB_SUP05-5-455</name>
</gene>
<sequence length="333" mass="36536">MKKILIVAGGTGGHIFPALAVAKELNKNNTIEWLGSKKGMENKIIPNHNITLNNISITGLRGKNKLSILKGVFLLFISFFQTLIIFYKFKPDVIFTTGGFVSGVAGVVAKLLNKPLVIQEQNAIAGTTNKLLAKLTPFVFQAFDNTLAKATTSGNPVLFKPHNKTPHQGLNCLVLGGSLGAKPINEVVNKLNLNINIWHQTGKQHFEEINQNNSYKNRKISAFIDDMAKAYAWADVVICRAGAMTISELMLSKTASILIPLPYAIDNHQLANAKILENNQAAIILEQKNLTPKKLEEILNSLNQQKLVTMGNNAYTLAKPNATQDIVNFINQI</sequence>
<dbReference type="CDD" id="cd03785">
    <property type="entry name" value="GT28_MurG"/>
    <property type="match status" value="1"/>
</dbReference>
<dbReference type="InterPro" id="IPR007235">
    <property type="entry name" value="Glyco_trans_28_C"/>
</dbReference>
<evidence type="ECO:0000313" key="13">
    <source>
        <dbReference type="EMBL" id="SFV68018.1"/>
    </source>
</evidence>
<dbReference type="Pfam" id="PF03033">
    <property type="entry name" value="Glyco_transf_28"/>
    <property type="match status" value="1"/>
</dbReference>
<evidence type="ECO:0000259" key="12">
    <source>
        <dbReference type="Pfam" id="PF04101"/>
    </source>
</evidence>
<reference evidence="13" key="1">
    <citation type="submission" date="2016-10" db="EMBL/GenBank/DDBJ databases">
        <authorList>
            <person name="de Groot N.N."/>
        </authorList>
    </citation>
    <scope>NUCLEOTIDE SEQUENCE</scope>
</reference>
<evidence type="ECO:0000256" key="7">
    <source>
        <dbReference type="ARBA" id="ARBA00023136"/>
    </source>
</evidence>
<evidence type="ECO:0000256" key="2">
    <source>
        <dbReference type="ARBA" id="ARBA00022618"/>
    </source>
</evidence>
<dbReference type="HAMAP" id="MF_00033">
    <property type="entry name" value="MurG"/>
    <property type="match status" value="1"/>
</dbReference>
<keyword evidence="4 13" id="KW-0808">Transferase</keyword>
<dbReference type="GO" id="GO:0008360">
    <property type="term" value="P:regulation of cell shape"/>
    <property type="evidence" value="ECO:0007669"/>
    <property type="project" value="UniProtKB-KW"/>
</dbReference>
<dbReference type="Pfam" id="PF04101">
    <property type="entry name" value="Glyco_tran_28_C"/>
    <property type="match status" value="1"/>
</dbReference>
<dbReference type="InterPro" id="IPR006009">
    <property type="entry name" value="GlcNAc_MurG"/>
</dbReference>
<dbReference type="NCBIfam" id="TIGR01133">
    <property type="entry name" value="murG"/>
    <property type="match status" value="1"/>
</dbReference>
<name>A0A1W1CQ50_9ZZZZ</name>
<keyword evidence="1" id="KW-1003">Cell membrane</keyword>
<feature type="domain" description="Glycosyl transferase family 28 C-terminal" evidence="12">
    <location>
        <begin position="172"/>
        <end position="318"/>
    </location>
</feature>
<keyword evidence="10" id="KW-1133">Transmembrane helix</keyword>
<dbReference type="GO" id="GO:0009252">
    <property type="term" value="P:peptidoglycan biosynthetic process"/>
    <property type="evidence" value="ECO:0007669"/>
    <property type="project" value="UniProtKB-KW"/>
</dbReference>